<gene>
    <name evidence="1" type="ORF">SOO65_17260</name>
</gene>
<evidence type="ECO:0000313" key="2">
    <source>
        <dbReference type="Proteomes" id="UP001324634"/>
    </source>
</evidence>
<keyword evidence="2" id="KW-1185">Reference proteome</keyword>
<dbReference type="KEGG" id="psti:SOO65_17260"/>
<dbReference type="PROSITE" id="PS51257">
    <property type="entry name" value="PROKAR_LIPOPROTEIN"/>
    <property type="match status" value="1"/>
</dbReference>
<dbReference type="Proteomes" id="UP001324634">
    <property type="component" value="Chromosome"/>
</dbReference>
<protein>
    <recommendedName>
        <fullName evidence="3">Lipoprotein</fullName>
    </recommendedName>
</protein>
<sequence length="191" mass="21638">MKLLTTILGLLGLLSLSSCNEVDARRTLIKKETAKSSTSPLTAKNSKTIVGYECDLLDSESYESQKIFFTSEKWTSNEGISKMTQNFYGFDVKGILRKGIELDRSTLISAEYNLNSKTTKRVLKETRTGYDDTFAEERFYIKFNSLNLTFNIERTQYFRTSVDTAEEKLEKIKPGIITVGNCAGKEMIVTE</sequence>
<evidence type="ECO:0008006" key="3">
    <source>
        <dbReference type="Google" id="ProtNLM"/>
    </source>
</evidence>
<dbReference type="AlphaFoldDB" id="A0AAX4HMQ3"/>
<dbReference type="EMBL" id="CP139487">
    <property type="protein sequence ID" value="WPU64445.1"/>
    <property type="molecule type" value="Genomic_DNA"/>
</dbReference>
<proteinExistence type="predicted"/>
<name>A0AAX4HMQ3_9BACT</name>
<reference evidence="1 2" key="1">
    <citation type="submission" date="2023-11" db="EMBL/GenBank/DDBJ databases">
        <title>Peredibacter starrii A3.12.</title>
        <authorList>
            <person name="Mitchell R.J."/>
        </authorList>
    </citation>
    <scope>NUCLEOTIDE SEQUENCE [LARGE SCALE GENOMIC DNA]</scope>
    <source>
        <strain evidence="1 2">A3.12</strain>
    </source>
</reference>
<accession>A0AAX4HMQ3</accession>
<evidence type="ECO:0000313" key="1">
    <source>
        <dbReference type="EMBL" id="WPU64445.1"/>
    </source>
</evidence>
<organism evidence="1 2">
    <name type="scientific">Peredibacter starrii</name>
    <dbReference type="NCBI Taxonomy" id="28202"/>
    <lineage>
        <taxon>Bacteria</taxon>
        <taxon>Pseudomonadati</taxon>
        <taxon>Bdellovibrionota</taxon>
        <taxon>Bacteriovoracia</taxon>
        <taxon>Bacteriovoracales</taxon>
        <taxon>Bacteriovoracaceae</taxon>
        <taxon>Peredibacter</taxon>
    </lineage>
</organism>
<dbReference type="RefSeq" id="WP_321393267.1">
    <property type="nucleotide sequence ID" value="NZ_CP139487.1"/>
</dbReference>